<comment type="caution">
    <text evidence="4">The sequence shown here is derived from an EMBL/GenBank/DDBJ whole genome shotgun (WGS) entry which is preliminary data.</text>
</comment>
<accession>A0ABX0YIA3</accession>
<dbReference type="EC" id="2.7.7.65" evidence="1"/>
<dbReference type="InterPro" id="IPR050469">
    <property type="entry name" value="Diguanylate_Cyclase"/>
</dbReference>
<gene>
    <name evidence="4" type="ORF">HBH25_12765</name>
</gene>
<dbReference type="InterPro" id="IPR029787">
    <property type="entry name" value="Nucleotide_cyclase"/>
</dbReference>
<keyword evidence="2" id="KW-0472">Membrane</keyword>
<dbReference type="PANTHER" id="PTHR45138">
    <property type="entry name" value="REGULATORY COMPONENTS OF SENSORY TRANSDUCTION SYSTEM"/>
    <property type="match status" value="1"/>
</dbReference>
<dbReference type="Pfam" id="PF05230">
    <property type="entry name" value="MASE2"/>
    <property type="match status" value="1"/>
</dbReference>
<dbReference type="Proteomes" id="UP000746535">
    <property type="component" value="Unassembled WGS sequence"/>
</dbReference>
<dbReference type="Gene3D" id="3.30.70.270">
    <property type="match status" value="1"/>
</dbReference>
<feature type="domain" description="GGDEF" evidence="3">
    <location>
        <begin position="216"/>
        <end position="348"/>
    </location>
</feature>
<evidence type="ECO:0000259" key="3">
    <source>
        <dbReference type="PROSITE" id="PS50887"/>
    </source>
</evidence>
<dbReference type="PROSITE" id="PS50887">
    <property type="entry name" value="GGDEF"/>
    <property type="match status" value="1"/>
</dbReference>
<name>A0ABX0YIA3_9PSED</name>
<organism evidence="4 5">
    <name type="scientific">Pseudomonas quercus</name>
    <dbReference type="NCBI Taxonomy" id="2722792"/>
    <lineage>
        <taxon>Bacteria</taxon>
        <taxon>Pseudomonadati</taxon>
        <taxon>Pseudomonadota</taxon>
        <taxon>Gammaproteobacteria</taxon>
        <taxon>Pseudomonadales</taxon>
        <taxon>Pseudomonadaceae</taxon>
        <taxon>Pseudomonas</taxon>
    </lineage>
</organism>
<protein>
    <recommendedName>
        <fullName evidence="1">diguanylate cyclase</fullName>
        <ecNumber evidence="1">2.7.7.65</ecNumber>
    </recommendedName>
</protein>
<reference evidence="4 5" key="1">
    <citation type="submission" date="2020-03" db="EMBL/GenBank/DDBJ databases">
        <authorList>
            <person name="Wang L."/>
            <person name="He N."/>
            <person name="Li Y."/>
            <person name="Fang Y."/>
            <person name="Zhang F."/>
        </authorList>
    </citation>
    <scope>NUCLEOTIDE SEQUENCE [LARGE SCALE GENOMIC DNA]</scope>
    <source>
        <strain evidence="5">hsmgli-8</strain>
    </source>
</reference>
<dbReference type="InterPro" id="IPR043128">
    <property type="entry name" value="Rev_trsase/Diguanyl_cyclase"/>
</dbReference>
<evidence type="ECO:0000313" key="5">
    <source>
        <dbReference type="Proteomes" id="UP000746535"/>
    </source>
</evidence>
<keyword evidence="2" id="KW-1133">Transmembrane helix</keyword>
<dbReference type="NCBIfam" id="TIGR00254">
    <property type="entry name" value="GGDEF"/>
    <property type="match status" value="1"/>
</dbReference>
<evidence type="ECO:0000256" key="1">
    <source>
        <dbReference type="ARBA" id="ARBA00012528"/>
    </source>
</evidence>
<dbReference type="RefSeq" id="WP_168084290.1">
    <property type="nucleotide sequence ID" value="NZ_JAAVJI010000006.1"/>
</dbReference>
<dbReference type="InterPro" id="IPR000160">
    <property type="entry name" value="GGDEF_dom"/>
</dbReference>
<sequence length="351" mass="38512">MRSSRRELGRGFARRIYGPRALGCALSLVFVSTVAATRGGAHPLIWALMLFNGVVWPTLAYRISRRSADSFISERRNLLIDALFAGLWVGQMALNLLPSVLLLAMVAMNAIAAGGWALLRRTLALQAAGAIGALTLTRFEIVPDTTRVQMLACLPMLLVYPLAVGGASYRLAVQLAVHKKAFKIISTLDGMTSLLNHTAWMEHLRKTFQECRTHQRMAILALLDIDDFKSINDTHGHLVGDAIIARLACLLREGFGPGALPGRYGGDEFCVLLFDVTVSQAYDQLNEIRVRFNEWTDGAPPGAQATLSIGLVPYSPKYASAQDWIRASDQALYKAKHSGKNQLWLQELPIA</sequence>
<keyword evidence="5" id="KW-1185">Reference proteome</keyword>
<dbReference type="InterPro" id="IPR007894">
    <property type="entry name" value="MASE2"/>
</dbReference>
<evidence type="ECO:0000256" key="2">
    <source>
        <dbReference type="SAM" id="Phobius"/>
    </source>
</evidence>
<dbReference type="CDD" id="cd01949">
    <property type="entry name" value="GGDEF"/>
    <property type="match status" value="1"/>
</dbReference>
<dbReference type="SMART" id="SM00267">
    <property type="entry name" value="GGDEF"/>
    <property type="match status" value="1"/>
</dbReference>
<evidence type="ECO:0000313" key="4">
    <source>
        <dbReference type="EMBL" id="NJP01718.1"/>
    </source>
</evidence>
<dbReference type="PANTHER" id="PTHR45138:SF24">
    <property type="entry name" value="DIGUANYLATE CYCLASE DGCC-RELATED"/>
    <property type="match status" value="1"/>
</dbReference>
<dbReference type="SUPFAM" id="SSF55073">
    <property type="entry name" value="Nucleotide cyclase"/>
    <property type="match status" value="1"/>
</dbReference>
<proteinExistence type="predicted"/>
<dbReference type="EMBL" id="JAAVJI010000006">
    <property type="protein sequence ID" value="NJP01718.1"/>
    <property type="molecule type" value="Genomic_DNA"/>
</dbReference>
<dbReference type="Pfam" id="PF00990">
    <property type="entry name" value="GGDEF"/>
    <property type="match status" value="1"/>
</dbReference>
<feature type="transmembrane region" description="Helical" evidence="2">
    <location>
        <begin position="45"/>
        <end position="64"/>
    </location>
</feature>
<keyword evidence="2" id="KW-0812">Transmembrane</keyword>